<dbReference type="Proteomes" id="UP000477779">
    <property type="component" value="Unassembled WGS sequence"/>
</dbReference>
<dbReference type="EMBL" id="JAAHBZ010000001">
    <property type="protein sequence ID" value="NES26855.1"/>
    <property type="molecule type" value="Genomic_DNA"/>
</dbReference>
<dbReference type="EMBL" id="CP045309">
    <property type="protein sequence ID" value="QGL51006.1"/>
    <property type="molecule type" value="Genomic_DNA"/>
</dbReference>
<dbReference type="Proteomes" id="UP000402241">
    <property type="component" value="Chromosome"/>
</dbReference>
<feature type="compositionally biased region" description="Low complexity" evidence="1">
    <location>
        <begin position="86"/>
        <end position="114"/>
    </location>
</feature>
<reference evidence="3 4" key="1">
    <citation type="submission" date="2019-10" db="EMBL/GenBank/DDBJ databases">
        <title>Genome Sequence of Micromonospora terminaliae DSM 101760.</title>
        <authorList>
            <person name="Guo L."/>
        </authorList>
    </citation>
    <scope>NUCLEOTIDE SEQUENCE [LARGE SCALE GENOMIC DNA]</scope>
    <source>
        <strain evidence="3 4">DSM 101760</strain>
    </source>
</reference>
<feature type="compositionally biased region" description="Basic and acidic residues" evidence="1">
    <location>
        <begin position="63"/>
        <end position="85"/>
    </location>
</feature>
<feature type="region of interest" description="Disordered" evidence="1">
    <location>
        <begin position="63"/>
        <end position="120"/>
    </location>
</feature>
<feature type="region of interest" description="Disordered" evidence="1">
    <location>
        <begin position="1"/>
        <end position="34"/>
    </location>
</feature>
<dbReference type="RefSeq" id="WP_154230126.1">
    <property type="nucleotide sequence ID" value="NZ_CP045309.1"/>
</dbReference>
<evidence type="ECO:0000313" key="4">
    <source>
        <dbReference type="Proteomes" id="UP000402241"/>
    </source>
</evidence>
<evidence type="ECO:0000313" key="5">
    <source>
        <dbReference type="Proteomes" id="UP000477779"/>
    </source>
</evidence>
<gene>
    <name evidence="2" type="ORF">G3561_04685</name>
    <name evidence="3" type="ORF">GCE86_30610</name>
</gene>
<evidence type="ECO:0000313" key="2">
    <source>
        <dbReference type="EMBL" id="NES26855.1"/>
    </source>
</evidence>
<proteinExistence type="predicted"/>
<feature type="compositionally biased region" description="Pro residues" evidence="1">
    <location>
        <begin position="9"/>
        <end position="24"/>
    </location>
</feature>
<protein>
    <submittedName>
        <fullName evidence="2">Uncharacterized protein</fullName>
    </submittedName>
</protein>
<accession>A0AAJ3DKD1</accession>
<evidence type="ECO:0000256" key="1">
    <source>
        <dbReference type="SAM" id="MobiDB-lite"/>
    </source>
</evidence>
<evidence type="ECO:0000313" key="3">
    <source>
        <dbReference type="EMBL" id="QGL51006.1"/>
    </source>
</evidence>
<name>A0AAJ3DKD1_9ACTN</name>
<sequence length="237" mass="25144">MVDTRRPLAPRPPVRLRPAPPLDPPCIDRDPAWGDTWGDGWGASWGSADQLALDLFDPRCDTDRPAGRAADGRTRRVGRVGERATGRPSGPAGDRSAGRAADARPVPAGPGHAAGPPPAALVTATPEAARAAHRFVRTFLEIVNGYRPPGQLRPLCLPEAAARVSAELTRGARRVGPARRRTARPVLQLRRLRVSEPRAGAVEAAAVLAGAGGASWAIALRLEHRRGTWLCTVLDVL</sequence>
<dbReference type="InterPro" id="IPR045596">
    <property type="entry name" value="DUF6459"/>
</dbReference>
<dbReference type="AlphaFoldDB" id="A0AAJ3DKD1"/>
<dbReference type="Pfam" id="PF20060">
    <property type="entry name" value="DUF6459"/>
    <property type="match status" value="1"/>
</dbReference>
<reference evidence="2 5" key="2">
    <citation type="submission" date="2020-02" db="EMBL/GenBank/DDBJ databases">
        <title>WGS of Micromonospora spp. isolated from hot spring.</title>
        <authorList>
            <person name="Thawai C."/>
        </authorList>
    </citation>
    <scope>NUCLEOTIDE SEQUENCE [LARGE SCALE GENOMIC DNA]</scope>
    <source>
        <strain evidence="2 5">TMS7</strain>
    </source>
</reference>
<keyword evidence="4" id="KW-1185">Reference proteome</keyword>
<organism evidence="2 5">
    <name type="scientific">Micromonospora terminaliae</name>
    <dbReference type="NCBI Taxonomy" id="1914461"/>
    <lineage>
        <taxon>Bacteria</taxon>
        <taxon>Bacillati</taxon>
        <taxon>Actinomycetota</taxon>
        <taxon>Actinomycetes</taxon>
        <taxon>Micromonosporales</taxon>
        <taxon>Micromonosporaceae</taxon>
        <taxon>Micromonospora</taxon>
    </lineage>
</organism>